<dbReference type="SUPFAM" id="SSF56112">
    <property type="entry name" value="Protein kinase-like (PK-like)"/>
    <property type="match status" value="1"/>
</dbReference>
<evidence type="ECO:0000256" key="9">
    <source>
        <dbReference type="ARBA" id="ARBA00022840"/>
    </source>
</evidence>
<comment type="similarity">
    <text evidence="2">Belongs to the protein kinase superfamily. RIO-type Ser/Thr kinase family.</text>
</comment>
<feature type="region of interest" description="Disordered" evidence="13">
    <location>
        <begin position="293"/>
        <end position="350"/>
    </location>
</feature>
<dbReference type="Pfam" id="PF09202">
    <property type="entry name" value="Rio2_N"/>
    <property type="match status" value="1"/>
</dbReference>
<dbReference type="Proteomes" id="UP001470230">
    <property type="component" value="Unassembled WGS sequence"/>
</dbReference>
<evidence type="ECO:0000256" key="13">
    <source>
        <dbReference type="SAM" id="MobiDB-lite"/>
    </source>
</evidence>
<name>A0ABR2JJR2_9EUKA</name>
<evidence type="ECO:0000256" key="5">
    <source>
        <dbReference type="ARBA" id="ARBA00022679"/>
    </source>
</evidence>
<accession>A0ABR2JJR2</accession>
<sequence length="350" mass="40366">MAFDASLLQYIEEDEWRLLTSIEMGMRNHELVGTELIQSISGIKGTAYHHLSNLCHNRLISHEGKPYDGYTLTKNGYDFLALHTLVKRGTISHIAGILGQGKEADVYTAFADDETPLVIKFHRIGRVSFRKAKDTRDYLSKKHSSSWLYLSRLSAQREFQNMSALQDFPVPRAIDWNRHAVVMSLIPGTLLNNVNQLDDPSHVFDNCVDLAVRLLKIGVVHADFSQFNIIIGDDGKITLIDFPQCLKYTNPEAEEKFNHDLSELRRFFDLRFDLKVESLPQFSDFSDEIVPRDMSKAVNGNEEEDNEEEENQDAKIQQKVSRENRYRIKPRRKKESKTMSKLKKEAKLFE</sequence>
<feature type="compositionally biased region" description="Basic and acidic residues" evidence="13">
    <location>
        <begin position="336"/>
        <end position="350"/>
    </location>
</feature>
<dbReference type="InterPro" id="IPR011009">
    <property type="entry name" value="Kinase-like_dom_sf"/>
</dbReference>
<comment type="catalytic activity">
    <reaction evidence="12">
        <text>L-seryl-[protein] + ATP = O-phospho-L-seryl-[protein] + ADP + H(+)</text>
        <dbReference type="Rhea" id="RHEA:17989"/>
        <dbReference type="Rhea" id="RHEA-COMP:9863"/>
        <dbReference type="Rhea" id="RHEA-COMP:11604"/>
        <dbReference type="ChEBI" id="CHEBI:15378"/>
        <dbReference type="ChEBI" id="CHEBI:29999"/>
        <dbReference type="ChEBI" id="CHEBI:30616"/>
        <dbReference type="ChEBI" id="CHEBI:83421"/>
        <dbReference type="ChEBI" id="CHEBI:456216"/>
        <dbReference type="EC" id="2.7.11.1"/>
    </reaction>
</comment>
<dbReference type="Gene3D" id="1.10.510.10">
    <property type="entry name" value="Transferase(Phosphotransferase) domain 1"/>
    <property type="match status" value="1"/>
</dbReference>
<keyword evidence="7" id="KW-0547">Nucleotide-binding</keyword>
<keyword evidence="9" id="KW-0067">ATP-binding</keyword>
<evidence type="ECO:0000256" key="10">
    <source>
        <dbReference type="ARBA" id="ARBA00022842"/>
    </source>
</evidence>
<organism evidence="15 16">
    <name type="scientific">Tritrichomonas musculus</name>
    <dbReference type="NCBI Taxonomy" id="1915356"/>
    <lineage>
        <taxon>Eukaryota</taxon>
        <taxon>Metamonada</taxon>
        <taxon>Parabasalia</taxon>
        <taxon>Tritrichomonadida</taxon>
        <taxon>Tritrichomonadidae</taxon>
        <taxon>Tritrichomonas</taxon>
    </lineage>
</organism>
<evidence type="ECO:0000256" key="6">
    <source>
        <dbReference type="ARBA" id="ARBA00022723"/>
    </source>
</evidence>
<dbReference type="InterPro" id="IPR015285">
    <property type="entry name" value="RIO2_wHTH_N"/>
</dbReference>
<feature type="compositionally biased region" description="Acidic residues" evidence="13">
    <location>
        <begin position="301"/>
        <end position="311"/>
    </location>
</feature>
<keyword evidence="10" id="KW-0460">Magnesium</keyword>
<evidence type="ECO:0000256" key="1">
    <source>
        <dbReference type="ARBA" id="ARBA00001946"/>
    </source>
</evidence>
<dbReference type="Gene3D" id="3.30.200.20">
    <property type="entry name" value="Phosphorylase Kinase, domain 1"/>
    <property type="match status" value="1"/>
</dbReference>
<evidence type="ECO:0000256" key="7">
    <source>
        <dbReference type="ARBA" id="ARBA00022741"/>
    </source>
</evidence>
<dbReference type="SMART" id="SM00090">
    <property type="entry name" value="RIO"/>
    <property type="match status" value="1"/>
</dbReference>
<dbReference type="SUPFAM" id="SSF46785">
    <property type="entry name" value="Winged helix' DNA-binding domain"/>
    <property type="match status" value="1"/>
</dbReference>
<evidence type="ECO:0000256" key="8">
    <source>
        <dbReference type="ARBA" id="ARBA00022777"/>
    </source>
</evidence>
<keyword evidence="8" id="KW-0418">Kinase</keyword>
<evidence type="ECO:0000256" key="3">
    <source>
        <dbReference type="ARBA" id="ARBA00012513"/>
    </source>
</evidence>
<evidence type="ECO:0000256" key="2">
    <source>
        <dbReference type="ARBA" id="ARBA00009196"/>
    </source>
</evidence>
<dbReference type="InterPro" id="IPR018934">
    <property type="entry name" value="RIO_dom"/>
</dbReference>
<dbReference type="PANTHER" id="PTHR45852">
    <property type="entry name" value="SER/THR-PROTEIN KINASE RIO2"/>
    <property type="match status" value="1"/>
</dbReference>
<dbReference type="EMBL" id="JAPFFF010000011">
    <property type="protein sequence ID" value="KAK8878112.1"/>
    <property type="molecule type" value="Genomic_DNA"/>
</dbReference>
<dbReference type="InterPro" id="IPR036390">
    <property type="entry name" value="WH_DNA-bd_sf"/>
</dbReference>
<dbReference type="Pfam" id="PF01163">
    <property type="entry name" value="RIO1"/>
    <property type="match status" value="1"/>
</dbReference>
<dbReference type="CDD" id="cd05144">
    <property type="entry name" value="RIO2_C"/>
    <property type="match status" value="1"/>
</dbReference>
<dbReference type="InterPro" id="IPR030484">
    <property type="entry name" value="Rio2"/>
</dbReference>
<comment type="caution">
    <text evidence="15">The sequence shown here is derived from an EMBL/GenBank/DDBJ whole genome shotgun (WGS) entry which is preliminary data.</text>
</comment>
<proteinExistence type="inferred from homology"/>
<dbReference type="PANTHER" id="PTHR45852:SF1">
    <property type="entry name" value="SERINE_THREONINE-PROTEIN KINASE RIO2"/>
    <property type="match status" value="1"/>
</dbReference>
<keyword evidence="16" id="KW-1185">Reference proteome</keyword>
<dbReference type="EC" id="2.7.11.1" evidence="3"/>
<keyword evidence="6" id="KW-0479">Metal-binding</keyword>
<evidence type="ECO:0000256" key="12">
    <source>
        <dbReference type="ARBA" id="ARBA00048679"/>
    </source>
</evidence>
<evidence type="ECO:0000256" key="11">
    <source>
        <dbReference type="ARBA" id="ARBA00047899"/>
    </source>
</evidence>
<feature type="domain" description="RIO kinase" evidence="14">
    <location>
        <begin position="63"/>
        <end position="287"/>
    </location>
</feature>
<keyword evidence="4" id="KW-0723">Serine/threonine-protein kinase</keyword>
<dbReference type="InterPro" id="IPR036388">
    <property type="entry name" value="WH-like_DNA-bd_sf"/>
</dbReference>
<evidence type="ECO:0000256" key="4">
    <source>
        <dbReference type="ARBA" id="ARBA00022527"/>
    </source>
</evidence>
<dbReference type="Gene3D" id="1.10.10.10">
    <property type="entry name" value="Winged helix-like DNA-binding domain superfamily/Winged helix DNA-binding domain"/>
    <property type="match status" value="1"/>
</dbReference>
<gene>
    <name evidence="15" type="ORF">M9Y10_004876</name>
</gene>
<evidence type="ECO:0000313" key="16">
    <source>
        <dbReference type="Proteomes" id="UP001470230"/>
    </source>
</evidence>
<keyword evidence="5" id="KW-0808">Transferase</keyword>
<comment type="catalytic activity">
    <reaction evidence="11">
        <text>L-threonyl-[protein] + ATP = O-phospho-L-threonyl-[protein] + ADP + H(+)</text>
        <dbReference type="Rhea" id="RHEA:46608"/>
        <dbReference type="Rhea" id="RHEA-COMP:11060"/>
        <dbReference type="Rhea" id="RHEA-COMP:11605"/>
        <dbReference type="ChEBI" id="CHEBI:15378"/>
        <dbReference type="ChEBI" id="CHEBI:30013"/>
        <dbReference type="ChEBI" id="CHEBI:30616"/>
        <dbReference type="ChEBI" id="CHEBI:61977"/>
        <dbReference type="ChEBI" id="CHEBI:456216"/>
        <dbReference type="EC" id="2.7.11.1"/>
    </reaction>
</comment>
<evidence type="ECO:0000313" key="15">
    <source>
        <dbReference type="EMBL" id="KAK8878112.1"/>
    </source>
</evidence>
<dbReference type="InterPro" id="IPR000687">
    <property type="entry name" value="RIO_kinase"/>
</dbReference>
<comment type="cofactor">
    <cofactor evidence="1">
        <name>Mg(2+)</name>
        <dbReference type="ChEBI" id="CHEBI:18420"/>
    </cofactor>
</comment>
<reference evidence="15 16" key="1">
    <citation type="submission" date="2024-04" db="EMBL/GenBank/DDBJ databases">
        <title>Tritrichomonas musculus Genome.</title>
        <authorList>
            <person name="Alves-Ferreira E."/>
            <person name="Grigg M."/>
            <person name="Lorenzi H."/>
            <person name="Galac M."/>
        </authorList>
    </citation>
    <scope>NUCLEOTIDE SEQUENCE [LARGE SCALE GENOMIC DNA]</scope>
    <source>
        <strain evidence="15 16">EAF2021</strain>
    </source>
</reference>
<protein>
    <recommendedName>
        <fullName evidence="3">non-specific serine/threonine protein kinase</fullName>
        <ecNumber evidence="3">2.7.11.1</ecNumber>
    </recommendedName>
</protein>
<evidence type="ECO:0000259" key="14">
    <source>
        <dbReference type="SMART" id="SM00090"/>
    </source>
</evidence>